<dbReference type="Pfam" id="PF14384">
    <property type="entry name" value="BrnA_antitoxin"/>
    <property type="match status" value="1"/>
</dbReference>
<accession>A0ABV9QC24</accession>
<protein>
    <submittedName>
        <fullName evidence="1">BrnA antitoxin family protein</fullName>
    </submittedName>
</protein>
<gene>
    <name evidence="1" type="ORF">ACFO6X_06455</name>
</gene>
<dbReference type="InterPro" id="IPR025528">
    <property type="entry name" value="BrnA_antitoxin"/>
</dbReference>
<reference evidence="2" key="1">
    <citation type="journal article" date="2019" name="Int. J. Syst. Evol. Microbiol.">
        <title>The Global Catalogue of Microorganisms (GCM) 10K type strain sequencing project: providing services to taxonomists for standard genome sequencing and annotation.</title>
        <authorList>
            <consortium name="The Broad Institute Genomics Platform"/>
            <consortium name="The Broad Institute Genome Sequencing Center for Infectious Disease"/>
            <person name="Wu L."/>
            <person name="Ma J."/>
        </authorList>
    </citation>
    <scope>NUCLEOTIDE SEQUENCE [LARGE SCALE GENOMIC DNA]</scope>
    <source>
        <strain evidence="2">CCUG 49452</strain>
    </source>
</reference>
<dbReference type="RefSeq" id="WP_382431218.1">
    <property type="nucleotide sequence ID" value="NZ_JBHSHJ010000003.1"/>
</dbReference>
<organism evidence="1 2">
    <name type="scientific">Giesbergeria sinuosa</name>
    <dbReference type="NCBI Taxonomy" id="80883"/>
    <lineage>
        <taxon>Bacteria</taxon>
        <taxon>Pseudomonadati</taxon>
        <taxon>Pseudomonadota</taxon>
        <taxon>Betaproteobacteria</taxon>
        <taxon>Burkholderiales</taxon>
        <taxon>Comamonadaceae</taxon>
        <taxon>Giesbergeria</taxon>
    </lineage>
</organism>
<evidence type="ECO:0000313" key="2">
    <source>
        <dbReference type="Proteomes" id="UP001596001"/>
    </source>
</evidence>
<name>A0ABV9QC24_9BURK</name>
<keyword evidence="2" id="KW-1185">Reference proteome</keyword>
<evidence type="ECO:0000313" key="1">
    <source>
        <dbReference type="EMBL" id="MFC4788625.1"/>
    </source>
</evidence>
<comment type="caution">
    <text evidence="1">The sequence shown here is derived from an EMBL/GenBank/DDBJ whole genome shotgun (WGS) entry which is preliminary data.</text>
</comment>
<dbReference type="EMBL" id="JBHSHJ010000003">
    <property type="protein sequence ID" value="MFC4788625.1"/>
    <property type="molecule type" value="Genomic_DNA"/>
</dbReference>
<sequence>MYDDQLKPHSDPEIREFEEALMRSIGQSQHGEFARVHTPTDIAARRKAGRPVGTVKAAPKQSTTIRLSPEVMAAFKATGRGWQTRIDAALKEWLQAHSLICK</sequence>
<dbReference type="Proteomes" id="UP001596001">
    <property type="component" value="Unassembled WGS sequence"/>
</dbReference>
<proteinExistence type="predicted"/>